<sequence>MTLQRFGEIVSAYGADARHWPAAECAAAQAWAARHPHDAQALLDEAAALDAWLTRDAIAPPDHALVRRVLVAADPPRARRPRWWWPGAAVAGVGIGLAGGVAGALAVSLFVAAGSVVPVVPVAHEPSYLTTGFGTDFGIDTVDATDSADGSAE</sequence>
<dbReference type="AlphaFoldDB" id="A0A494XJJ5"/>
<dbReference type="Proteomes" id="UP000280434">
    <property type="component" value="Unassembled WGS sequence"/>
</dbReference>
<keyword evidence="1" id="KW-1133">Transmembrane helix</keyword>
<keyword evidence="1" id="KW-0472">Membrane</keyword>
<keyword evidence="1" id="KW-0812">Transmembrane</keyword>
<evidence type="ECO:0000256" key="1">
    <source>
        <dbReference type="SAM" id="Phobius"/>
    </source>
</evidence>
<evidence type="ECO:0000313" key="3">
    <source>
        <dbReference type="Proteomes" id="UP000280434"/>
    </source>
</evidence>
<protein>
    <submittedName>
        <fullName evidence="2">Uncharacterized protein</fullName>
    </submittedName>
</protein>
<feature type="transmembrane region" description="Helical" evidence="1">
    <location>
        <begin position="83"/>
        <end position="111"/>
    </location>
</feature>
<dbReference type="EMBL" id="RBZV01000002">
    <property type="protein sequence ID" value="RKP50895.1"/>
    <property type="molecule type" value="Genomic_DNA"/>
</dbReference>
<keyword evidence="3" id="KW-1185">Reference proteome</keyword>
<comment type="caution">
    <text evidence="2">The sequence shown here is derived from an EMBL/GenBank/DDBJ whole genome shotgun (WGS) entry which is preliminary data.</text>
</comment>
<evidence type="ECO:0000313" key="2">
    <source>
        <dbReference type="EMBL" id="RKP50895.1"/>
    </source>
</evidence>
<reference evidence="2 3" key="1">
    <citation type="submission" date="2018-10" db="EMBL/GenBank/DDBJ databases">
        <title>Paraburkholderia sp. 7MK8-2, isolated from soil.</title>
        <authorList>
            <person name="Gao Z.-H."/>
            <person name="Qiu L.-H."/>
        </authorList>
    </citation>
    <scope>NUCLEOTIDE SEQUENCE [LARGE SCALE GENOMIC DNA]</scope>
    <source>
        <strain evidence="2 3">7MK8-2</strain>
    </source>
</reference>
<accession>A0A494XJJ5</accession>
<gene>
    <name evidence="2" type="ORF">D7S89_07450</name>
</gene>
<organism evidence="2 3">
    <name type="scientific">Trinickia fusca</name>
    <dbReference type="NCBI Taxonomy" id="2419777"/>
    <lineage>
        <taxon>Bacteria</taxon>
        <taxon>Pseudomonadati</taxon>
        <taxon>Pseudomonadota</taxon>
        <taxon>Betaproteobacteria</taxon>
        <taxon>Burkholderiales</taxon>
        <taxon>Burkholderiaceae</taxon>
        <taxon>Trinickia</taxon>
    </lineage>
</organism>
<proteinExistence type="predicted"/>
<name>A0A494XJJ5_9BURK</name>